<dbReference type="PANTHER" id="PTHR10668">
    <property type="entry name" value="PHYTOENE DEHYDROGENASE"/>
    <property type="match status" value="1"/>
</dbReference>
<dbReference type="Gene3D" id="3.90.660.50">
    <property type="match status" value="1"/>
</dbReference>
<evidence type="ECO:0000256" key="2">
    <source>
        <dbReference type="ARBA" id="ARBA00038825"/>
    </source>
</evidence>
<evidence type="ECO:0000256" key="1">
    <source>
        <dbReference type="ARBA" id="ARBA00037217"/>
    </source>
</evidence>
<protein>
    <recommendedName>
        <fullName evidence="3">Pyridine nucleotide-disulfide oxidoreductase domain-containing protein 2</fullName>
    </recommendedName>
</protein>
<dbReference type="Proteomes" id="UP000063789">
    <property type="component" value="Chromosome"/>
</dbReference>
<dbReference type="InterPro" id="IPR036188">
    <property type="entry name" value="FAD/NAD-bd_sf"/>
</dbReference>
<dbReference type="Gene3D" id="3.50.50.60">
    <property type="entry name" value="FAD/NAD(P)-binding domain"/>
    <property type="match status" value="1"/>
</dbReference>
<comment type="subunit">
    <text evidence="2">Interacts with COX5B; this interaction may contribute to localize PYROXD2 to the inner face of the inner mitochondrial membrane.</text>
</comment>
<dbReference type="AlphaFoldDB" id="A0A0N7FVG4"/>
<proteinExistence type="predicted"/>
<evidence type="ECO:0000259" key="4">
    <source>
        <dbReference type="Pfam" id="PF01593"/>
    </source>
</evidence>
<reference evidence="5 6" key="2">
    <citation type="journal article" date="2017" name="Int. J. Syst. Evol. Microbiol.">
        <title>Gordonia phthalatica sp. nov., a di-n-butyl phthalate-degrading bacterium isolated from activated sludge.</title>
        <authorList>
            <person name="Jin D."/>
            <person name="Kong X."/>
            <person name="Jia M."/>
            <person name="Yu X."/>
            <person name="Wang X."/>
            <person name="Zhuang X."/>
            <person name="Deng Y."/>
            <person name="Bai Z."/>
        </authorList>
    </citation>
    <scope>NUCLEOTIDE SEQUENCE [LARGE SCALE GENOMIC DNA]</scope>
    <source>
        <strain evidence="5 6">QH-11</strain>
    </source>
</reference>
<dbReference type="SUPFAM" id="SSF51905">
    <property type="entry name" value="FAD/NAD(P)-binding domain"/>
    <property type="match status" value="1"/>
</dbReference>
<dbReference type="STRING" id="1136941.ACH46_20510"/>
<accession>A0A0N7FVG4</accession>
<dbReference type="KEGG" id="goq:ACH46_20510"/>
<evidence type="ECO:0000256" key="3">
    <source>
        <dbReference type="ARBA" id="ARBA00040298"/>
    </source>
</evidence>
<organism evidence="5 6">
    <name type="scientific">Gordonia phthalatica</name>
    <dbReference type="NCBI Taxonomy" id="1136941"/>
    <lineage>
        <taxon>Bacteria</taxon>
        <taxon>Bacillati</taxon>
        <taxon>Actinomycetota</taxon>
        <taxon>Actinomycetes</taxon>
        <taxon>Mycobacteriales</taxon>
        <taxon>Gordoniaceae</taxon>
        <taxon>Gordonia</taxon>
    </lineage>
</organism>
<gene>
    <name evidence="5" type="ORF">ACH46_20510</name>
</gene>
<dbReference type="GO" id="GO:0016491">
    <property type="term" value="F:oxidoreductase activity"/>
    <property type="evidence" value="ECO:0007669"/>
    <property type="project" value="InterPro"/>
</dbReference>
<sequence length="447" mass="47195">MARAGRSVLVLEAADQIGGGTRTDEAFGAGIRRDLCAAVHPTGYSSQAFAELGLADRVEWLVPEVSVAHVFDSDDGLGIHRGTDRIADDFGRDAAAWRRGVLFGADAAHDVFGMPGIPAHPLSMAGFGPAALTPIDAFVRGAFRDERTRTAFAAIAAHAGRPTTSLGSTAAGLLLGMLIEPGWPIAAGGSQSVADALAAIVVERGGRIETDCHIARFAELPRADQIFFDVSPRALAQIMGERLPSRYARALDRYRYGGGVCKVDFLLHEPIPWADGVADAATRTATFHIARDRAQIRGTEAAVDAGSVPDRPWILGGEPTRIDPSRAPDGVHLAWSYCHVPSGCDVDMTEPIVAEIERCAPGFRDVIVERIVTTATGFEAHNPNYIGGDINCGASTLTQLLARPVPSLRPHATPVPGVYLCSSATAPGGGVHGMCGYRAARTALRDR</sequence>
<dbReference type="PANTHER" id="PTHR10668:SF105">
    <property type="entry name" value="DEHYDROGENASE-RELATED"/>
    <property type="match status" value="1"/>
</dbReference>
<feature type="domain" description="Amine oxidase" evidence="4">
    <location>
        <begin position="2"/>
        <end position="216"/>
    </location>
</feature>
<dbReference type="EMBL" id="CP011853">
    <property type="protein sequence ID" value="ALG87087.1"/>
    <property type="molecule type" value="Genomic_DNA"/>
</dbReference>
<name>A0A0N7FVG4_9ACTN</name>
<keyword evidence="6" id="KW-1185">Reference proteome</keyword>
<dbReference type="Pfam" id="PF01593">
    <property type="entry name" value="Amino_oxidase"/>
    <property type="match status" value="1"/>
</dbReference>
<evidence type="ECO:0000313" key="5">
    <source>
        <dbReference type="EMBL" id="ALG87087.1"/>
    </source>
</evidence>
<reference evidence="6" key="1">
    <citation type="submission" date="2015-06" db="EMBL/GenBank/DDBJ databases">
        <title>Complete genome sequence and metabolic analysis of phthalate degradation pathway in Gordonia sp. QH-11.</title>
        <authorList>
            <person name="Jin D."/>
            <person name="Kong X."/>
            <person name="Bai Z."/>
        </authorList>
    </citation>
    <scope>NUCLEOTIDE SEQUENCE [LARGE SCALE GENOMIC DNA]</scope>
    <source>
        <strain evidence="6">QH-11</strain>
    </source>
</reference>
<comment type="function">
    <text evidence="1">Probable oxidoreductase that may play a role as regulator of mitochondrial function.</text>
</comment>
<dbReference type="InterPro" id="IPR002937">
    <property type="entry name" value="Amino_oxidase"/>
</dbReference>
<dbReference type="PATRIC" id="fig|1136941.3.peg.4202"/>
<evidence type="ECO:0000313" key="6">
    <source>
        <dbReference type="Proteomes" id="UP000063789"/>
    </source>
</evidence>